<dbReference type="GeneID" id="917816"/>
<reference evidence="1 2" key="3">
    <citation type="journal article" date="1996" name="Virology">
        <title>Analysis of 94 kb of the chlorella virus PBCV-1 330-kb genome: map positions 88 to 182.</title>
        <authorList>
            <person name="Lu Z."/>
            <person name="Li Y."/>
            <person name="Que Q."/>
            <person name="Kutish G.F."/>
            <person name="Rock D.L."/>
            <person name="Van Etten J.L."/>
        </authorList>
    </citation>
    <scope>NUCLEOTIDE SEQUENCE [LARGE SCALE GENOMIC DNA]</scope>
</reference>
<reference evidence="1 2" key="5">
    <citation type="journal article" date="1997" name="Virology">
        <title>Analysis of 74 kb of DNA located at the right end of the 330-kb chlorella virus PBCV-1 genome.</title>
        <authorList>
            <person name="Li Y."/>
            <person name="Lu Z."/>
            <person name="Sun L."/>
            <person name="Ropp S."/>
            <person name="Kutish G.F."/>
            <person name="Rock D.L."/>
            <person name="Van Etten J.L."/>
        </authorList>
    </citation>
    <scope>NUCLEOTIDE SEQUENCE [LARGE SCALE GENOMIC DNA]</scope>
</reference>
<reference evidence="1 2" key="8">
    <citation type="journal article" date="2010" name="J. Virol.">
        <title>Microarray analysis of Paramecium bursaria chlorella virus 1 transcription.</title>
        <authorList>
            <person name="Yanai-Balser G.M."/>
            <person name="Duncan G.A."/>
            <person name="Eudy J.D."/>
            <person name="Wang D."/>
            <person name="Li X."/>
            <person name="Agarkova I.V."/>
            <person name="Dunigan D.D."/>
            <person name="Van Etten J.L."/>
        </authorList>
    </citation>
    <scope>NUCLEOTIDE SEQUENCE [LARGE SCALE GENOMIC DNA]</scope>
</reference>
<reference evidence="1 2" key="6">
    <citation type="journal article" date="1999" name="Virology">
        <title>Chlorella virus PBCV-1 encodes a functional homospermidine synthase.</title>
        <authorList>
            <person name="Kaiser A."/>
            <person name="Vollmert M."/>
            <person name="Tholl D."/>
            <person name="Graves M.V."/>
            <person name="Gurnon J.R."/>
            <person name="Xing W."/>
            <person name="Lisec A.D."/>
            <person name="Nickerson K.W."/>
            <person name="Van Etten J.L."/>
        </authorList>
    </citation>
    <scope>NUCLEOTIDE SEQUENCE [LARGE SCALE GENOMIC DNA]</scope>
</reference>
<reference evidence="1 2" key="7">
    <citation type="journal article" date="2000" name="Virology">
        <title>Characterization of a beta-1,3-glucanase encoded by chlorella virus PBCV-1.</title>
        <authorList>
            <person name="Sun L."/>
            <person name="Gurnon J.R."/>
            <person name="Adams B.J."/>
            <person name="Graves M.V."/>
            <person name="Van Etten J.L."/>
        </authorList>
    </citation>
    <scope>NUCLEOTIDE SEQUENCE [LARGE SCALE GENOMIC DNA]</scope>
</reference>
<dbReference type="RefSeq" id="NP_048468.1">
    <property type="nucleotide sequence ID" value="NC_000852.5"/>
</dbReference>
<accession>Q84441</accession>
<gene>
    <name evidence="1" type="primary">a120L</name>
</gene>
<dbReference type="EMBL" id="JF411744">
    <property type="protein sequence ID" value="AAC96488.1"/>
    <property type="molecule type" value="Genomic_DNA"/>
</dbReference>
<sequence>MSHIISFHPFSIMVNRVVFIPSGAETNCLQFFPILIIKYRLKFLRSRLHLCQSHRHRILHSIIYFQTYLKLPSFSRAHSKLFWVPNPIRF</sequence>
<reference evidence="1 2" key="4">
    <citation type="journal article" date="1996" name="Virology">
        <title>Analysis of 76 kb of the chlorella virus PBCV-1 330-kb genome: map positions 182 to 258.</title>
        <authorList>
            <person name="Kutish G.F."/>
            <person name="Li Y."/>
            <person name="Lu Z."/>
            <person name="Furuta M."/>
            <person name="Rock D.L."/>
            <person name="Van Etten J.L."/>
        </authorList>
    </citation>
    <scope>NUCLEOTIDE SEQUENCE [LARGE SCALE GENOMIC DNA]</scope>
</reference>
<organismHost>
    <name type="scientific">Chlorella</name>
    <dbReference type="NCBI Taxonomy" id="3071"/>
</organismHost>
<evidence type="ECO:0000313" key="2">
    <source>
        <dbReference type="Proteomes" id="UP000000862"/>
    </source>
</evidence>
<keyword evidence="2" id="KW-1185">Reference proteome</keyword>
<reference evidence="1 2" key="2">
    <citation type="journal article" date="1995" name="Virology">
        <title>Analysis of 43 kb of the Chlorella virus PBCV-1 330-kb genome: map positions 45 to 88.</title>
        <authorList>
            <person name="Li Y."/>
            <person name="Lu Z."/>
            <person name="Burbank D.E."/>
            <person name="Kutish G.F."/>
            <person name="Rock D.L."/>
            <person name="Van Etten J.L."/>
        </authorList>
    </citation>
    <scope>NUCLEOTIDE SEQUENCE [LARGE SCALE GENOMIC DNA]</scope>
</reference>
<reference evidence="1 2" key="1">
    <citation type="journal article" date="1995" name="Virology">
        <title>Analysis of 45 kb of DNA located at the left end of the chlorella virus PBCV-1 genome.</title>
        <authorList>
            <person name="Lu Z."/>
            <person name="Li Y."/>
            <person name="Zhang Y."/>
            <person name="Kutish G.F."/>
            <person name="Rock D.L."/>
            <person name="Van Etten J.L."/>
        </authorList>
    </citation>
    <scope>NUCLEOTIDE SEQUENCE [LARGE SCALE GENOMIC DNA]</scope>
</reference>
<dbReference type="KEGG" id="vg:917816"/>
<name>Q84441_PBCV1</name>
<proteinExistence type="predicted"/>
<protein>
    <submittedName>
        <fullName evidence="1">Uncharacterized protein</fullName>
    </submittedName>
</protein>
<dbReference type="Proteomes" id="UP000000862">
    <property type="component" value="Segment"/>
</dbReference>
<evidence type="ECO:0000313" key="1">
    <source>
        <dbReference type="EMBL" id="AAC96488.1"/>
    </source>
</evidence>
<organism evidence="1 2">
    <name type="scientific">Paramecium bursaria Chlorella virus 1</name>
    <name type="common">PBCV-1</name>
    <dbReference type="NCBI Taxonomy" id="10506"/>
    <lineage>
        <taxon>Viruses</taxon>
        <taxon>Varidnaviria</taxon>
        <taxon>Bamfordvirae</taxon>
        <taxon>Nucleocytoviricota</taxon>
        <taxon>Megaviricetes</taxon>
        <taxon>Algavirales</taxon>
        <taxon>Phycodnaviridae</taxon>
        <taxon>Chlorovirus</taxon>
        <taxon>Chlorovirus vanettense</taxon>
    </lineage>
</organism>
<dbReference type="PIR" id="T17610">
    <property type="entry name" value="T17610"/>
</dbReference>